<name>A0A8S9KZ81_BRACR</name>
<dbReference type="EMBL" id="QGKY02001250">
    <property type="protein sequence ID" value="KAF2561709.1"/>
    <property type="molecule type" value="Genomic_DNA"/>
</dbReference>
<proteinExistence type="predicted"/>
<protein>
    <submittedName>
        <fullName evidence="2">Uncharacterized protein</fullName>
    </submittedName>
</protein>
<evidence type="ECO:0000313" key="3">
    <source>
        <dbReference type="Proteomes" id="UP000712281"/>
    </source>
</evidence>
<reference evidence="2" key="1">
    <citation type="submission" date="2019-12" db="EMBL/GenBank/DDBJ databases">
        <title>Genome sequencing and annotation of Brassica cretica.</title>
        <authorList>
            <person name="Studholme D.J."/>
            <person name="Sarris P.F."/>
        </authorList>
    </citation>
    <scope>NUCLEOTIDE SEQUENCE</scope>
    <source>
        <strain evidence="2">PFS-001/15</strain>
        <strain evidence="1">PFS-102/07</strain>
        <tissue evidence="2">Leaf</tissue>
    </source>
</reference>
<dbReference type="Proteomes" id="UP000712281">
    <property type="component" value="Unassembled WGS sequence"/>
</dbReference>
<accession>A0A8S9KZ81</accession>
<sequence>MYTMCEVYMPCGVRALWCTGLRLWRHDADNESEWSLLNLVEGSDDESESKVDLEDYQEYLEKHHKSASESSGESD</sequence>
<organism evidence="2 3">
    <name type="scientific">Brassica cretica</name>
    <name type="common">Mustard</name>
    <dbReference type="NCBI Taxonomy" id="69181"/>
    <lineage>
        <taxon>Eukaryota</taxon>
        <taxon>Viridiplantae</taxon>
        <taxon>Streptophyta</taxon>
        <taxon>Embryophyta</taxon>
        <taxon>Tracheophyta</taxon>
        <taxon>Spermatophyta</taxon>
        <taxon>Magnoliopsida</taxon>
        <taxon>eudicotyledons</taxon>
        <taxon>Gunneridae</taxon>
        <taxon>Pentapetalae</taxon>
        <taxon>rosids</taxon>
        <taxon>malvids</taxon>
        <taxon>Brassicales</taxon>
        <taxon>Brassicaceae</taxon>
        <taxon>Brassiceae</taxon>
        <taxon>Brassica</taxon>
    </lineage>
</organism>
<gene>
    <name evidence="2" type="ORF">F2Q68_00011643</name>
    <name evidence="1" type="ORF">F2Q70_00018379</name>
</gene>
<comment type="caution">
    <text evidence="2">The sequence shown here is derived from an EMBL/GenBank/DDBJ whole genome shotgun (WGS) entry which is preliminary data.</text>
</comment>
<dbReference type="AlphaFoldDB" id="A0A8S9KZ81"/>
<evidence type="ECO:0000313" key="1">
    <source>
        <dbReference type="EMBL" id="KAF2561709.1"/>
    </source>
</evidence>
<dbReference type="EMBL" id="QGKW02000717">
    <property type="protein sequence ID" value="KAF2598623.1"/>
    <property type="molecule type" value="Genomic_DNA"/>
</dbReference>
<evidence type="ECO:0000313" key="2">
    <source>
        <dbReference type="EMBL" id="KAF2598623.1"/>
    </source>
</evidence>